<accession>A0A8T3AVZ5</accession>
<dbReference type="EMBL" id="JAGYWB010000013">
    <property type="protein sequence ID" value="KAI0499882.1"/>
    <property type="molecule type" value="Genomic_DNA"/>
</dbReference>
<feature type="transmembrane region" description="Helical" evidence="1">
    <location>
        <begin position="75"/>
        <end position="93"/>
    </location>
</feature>
<evidence type="ECO:0000313" key="3">
    <source>
        <dbReference type="Proteomes" id="UP000829196"/>
    </source>
</evidence>
<dbReference type="Proteomes" id="UP000829196">
    <property type="component" value="Unassembled WGS sequence"/>
</dbReference>
<evidence type="ECO:0000313" key="2">
    <source>
        <dbReference type="EMBL" id="KAI0499882.1"/>
    </source>
</evidence>
<protein>
    <submittedName>
        <fullName evidence="2">Uncharacterized protein</fullName>
    </submittedName>
</protein>
<keyword evidence="1" id="KW-1133">Transmembrane helix</keyword>
<keyword evidence="3" id="KW-1185">Reference proteome</keyword>
<proteinExistence type="predicted"/>
<reference evidence="2" key="1">
    <citation type="journal article" date="2022" name="Front. Genet.">
        <title>Chromosome-Scale Assembly of the Dendrobium nobile Genome Provides Insights Into the Molecular Mechanism of the Biosynthesis of the Medicinal Active Ingredient of Dendrobium.</title>
        <authorList>
            <person name="Xu Q."/>
            <person name="Niu S.-C."/>
            <person name="Li K.-L."/>
            <person name="Zheng P.-J."/>
            <person name="Zhang X.-J."/>
            <person name="Jia Y."/>
            <person name="Liu Y."/>
            <person name="Niu Y.-X."/>
            <person name="Yu L.-H."/>
            <person name="Chen D.-F."/>
            <person name="Zhang G.-Q."/>
        </authorList>
    </citation>
    <scope>NUCLEOTIDE SEQUENCE</scope>
    <source>
        <tissue evidence="2">Leaf</tissue>
    </source>
</reference>
<dbReference type="AlphaFoldDB" id="A0A8T3AVZ5"/>
<organism evidence="2 3">
    <name type="scientific">Dendrobium nobile</name>
    <name type="common">Orchid</name>
    <dbReference type="NCBI Taxonomy" id="94219"/>
    <lineage>
        <taxon>Eukaryota</taxon>
        <taxon>Viridiplantae</taxon>
        <taxon>Streptophyta</taxon>
        <taxon>Embryophyta</taxon>
        <taxon>Tracheophyta</taxon>
        <taxon>Spermatophyta</taxon>
        <taxon>Magnoliopsida</taxon>
        <taxon>Liliopsida</taxon>
        <taxon>Asparagales</taxon>
        <taxon>Orchidaceae</taxon>
        <taxon>Epidendroideae</taxon>
        <taxon>Malaxideae</taxon>
        <taxon>Dendrobiinae</taxon>
        <taxon>Dendrobium</taxon>
    </lineage>
</organism>
<gene>
    <name evidence="2" type="ORF">KFK09_018090</name>
</gene>
<name>A0A8T3AVZ5_DENNO</name>
<sequence>MVLLFSNRCKEALIYCAEHRVHKVGLDFSLFPPFFLGRRMEKVANCTAYVMYETICASSLCELVRIVVRFFSLKFWKSVALCIFTYIYISYFPDQNFSIFLLSLIC</sequence>
<comment type="caution">
    <text evidence="2">The sequence shown here is derived from an EMBL/GenBank/DDBJ whole genome shotgun (WGS) entry which is preliminary data.</text>
</comment>
<keyword evidence="1" id="KW-0812">Transmembrane</keyword>
<evidence type="ECO:0000256" key="1">
    <source>
        <dbReference type="SAM" id="Phobius"/>
    </source>
</evidence>
<keyword evidence="1" id="KW-0472">Membrane</keyword>